<dbReference type="Proteomes" id="UP000318093">
    <property type="component" value="Unassembled WGS sequence"/>
</dbReference>
<evidence type="ECO:0000313" key="2">
    <source>
        <dbReference type="EMBL" id="TMI80755.1"/>
    </source>
</evidence>
<accession>A0A537JB75</accession>
<dbReference type="AlphaFoldDB" id="A0A537JB75"/>
<reference evidence="2 3" key="1">
    <citation type="journal article" date="2019" name="Nat. Microbiol.">
        <title>Mediterranean grassland soil C-N compound turnover is dependent on rainfall and depth, and is mediated by genomically divergent microorganisms.</title>
        <authorList>
            <person name="Diamond S."/>
            <person name="Andeer P.F."/>
            <person name="Li Z."/>
            <person name="Crits-Christoph A."/>
            <person name="Burstein D."/>
            <person name="Anantharaman K."/>
            <person name="Lane K.R."/>
            <person name="Thomas B.C."/>
            <person name="Pan C."/>
            <person name="Northen T.R."/>
            <person name="Banfield J.F."/>
        </authorList>
    </citation>
    <scope>NUCLEOTIDE SEQUENCE [LARGE SCALE GENOMIC DNA]</scope>
    <source>
        <strain evidence="2">NP_6</strain>
    </source>
</reference>
<sequence length="408" mass="45056">MNAARPLLVMLVHGIGPQNAPAQGEFLDRLRDATTRRLGEIGKAGLASRLVLDRADWSHLFPERIDWLKHLFPSYANVRFRSRRTLVMILWLALFPAITALGTAGGMTLLRPSALGWLVGTIAGLAVAILAAWSWIMPLFPWGHLLMFGRTFEANTASDVILYGSDEPRRQIRDVVLAKIQPYLSSKYALAGGARECLPVVLIGHSLGSVVVYDLLLGISARMGARKVTAAQRELSAVTQQLRGAAVRPAAGAAAAGAAGQEADPRAHLEERHAFLQRADEIETTVCPVGMITLGSPIALFLFRKPSILDRRDLWEEACPPPFQATGLQGRLRWRWQNFWHPSDLVAHRLEPFFDQGYPPSGGRLKFVEDVKTWARARDPVSAHGTYWTNPAVLRRISEHLADVLVDL</sequence>
<feature type="transmembrane region" description="Helical" evidence="1">
    <location>
        <begin position="115"/>
        <end position="140"/>
    </location>
</feature>
<organism evidence="2 3">
    <name type="scientific">Candidatus Segetimicrobium genomatis</name>
    <dbReference type="NCBI Taxonomy" id="2569760"/>
    <lineage>
        <taxon>Bacteria</taxon>
        <taxon>Bacillati</taxon>
        <taxon>Candidatus Sysuimicrobiota</taxon>
        <taxon>Candidatus Sysuimicrobiia</taxon>
        <taxon>Candidatus Sysuimicrobiales</taxon>
        <taxon>Candidatus Segetimicrobiaceae</taxon>
        <taxon>Candidatus Segetimicrobium</taxon>
    </lineage>
</organism>
<proteinExistence type="predicted"/>
<keyword evidence="1" id="KW-0472">Membrane</keyword>
<gene>
    <name evidence="2" type="ORF">E6H03_07775</name>
</gene>
<keyword evidence="1" id="KW-1133">Transmembrane helix</keyword>
<evidence type="ECO:0000256" key="1">
    <source>
        <dbReference type="SAM" id="Phobius"/>
    </source>
</evidence>
<name>A0A537JB75_9BACT</name>
<dbReference type="EMBL" id="VBAN01000239">
    <property type="protein sequence ID" value="TMI80755.1"/>
    <property type="molecule type" value="Genomic_DNA"/>
</dbReference>
<protein>
    <submittedName>
        <fullName evidence="2">Uncharacterized protein</fullName>
    </submittedName>
</protein>
<keyword evidence="1" id="KW-0812">Transmembrane</keyword>
<comment type="caution">
    <text evidence="2">The sequence shown here is derived from an EMBL/GenBank/DDBJ whole genome shotgun (WGS) entry which is preliminary data.</text>
</comment>
<feature type="transmembrane region" description="Helical" evidence="1">
    <location>
        <begin position="86"/>
        <end position="109"/>
    </location>
</feature>
<evidence type="ECO:0000313" key="3">
    <source>
        <dbReference type="Proteomes" id="UP000318093"/>
    </source>
</evidence>